<name>A0A7J9DW81_9ROSI</name>
<dbReference type="Proteomes" id="UP000593568">
    <property type="component" value="Unassembled WGS sequence"/>
</dbReference>
<evidence type="ECO:0000313" key="1">
    <source>
        <dbReference type="EMBL" id="MBA0765003.1"/>
    </source>
</evidence>
<sequence length="54" mass="5826">VADHPLGPATDHHLGKLLPHQLANQTRAPLRVDSSFCSSAYWVLAVIFSCCSPP</sequence>
<evidence type="ECO:0000313" key="2">
    <source>
        <dbReference type="Proteomes" id="UP000593568"/>
    </source>
</evidence>
<feature type="non-terminal residue" evidence="1">
    <location>
        <position position="1"/>
    </location>
</feature>
<organism evidence="1 2">
    <name type="scientific">Gossypium trilobum</name>
    <dbReference type="NCBI Taxonomy" id="34281"/>
    <lineage>
        <taxon>Eukaryota</taxon>
        <taxon>Viridiplantae</taxon>
        <taxon>Streptophyta</taxon>
        <taxon>Embryophyta</taxon>
        <taxon>Tracheophyta</taxon>
        <taxon>Spermatophyta</taxon>
        <taxon>Magnoliopsida</taxon>
        <taxon>eudicotyledons</taxon>
        <taxon>Gunneridae</taxon>
        <taxon>Pentapetalae</taxon>
        <taxon>rosids</taxon>
        <taxon>malvids</taxon>
        <taxon>Malvales</taxon>
        <taxon>Malvaceae</taxon>
        <taxon>Malvoideae</taxon>
        <taxon>Gossypium</taxon>
    </lineage>
</organism>
<comment type="caution">
    <text evidence="1">The sequence shown here is derived from an EMBL/GenBank/DDBJ whole genome shotgun (WGS) entry which is preliminary data.</text>
</comment>
<gene>
    <name evidence="1" type="ORF">Gotri_014268</name>
</gene>
<accession>A0A7J9DW81</accession>
<protein>
    <submittedName>
        <fullName evidence="1">Uncharacterized protein</fullName>
    </submittedName>
</protein>
<reference evidence="1 2" key="1">
    <citation type="journal article" date="2019" name="Genome Biol. Evol.">
        <title>Insights into the evolution of the New World diploid cottons (Gossypium, subgenus Houzingenia) based on genome sequencing.</title>
        <authorList>
            <person name="Grover C.E."/>
            <person name="Arick M.A. 2nd"/>
            <person name="Thrash A."/>
            <person name="Conover J.L."/>
            <person name="Sanders W.S."/>
            <person name="Peterson D.G."/>
            <person name="Frelichowski J.E."/>
            <person name="Scheffler J.A."/>
            <person name="Scheffler B.E."/>
            <person name="Wendel J.F."/>
        </authorList>
    </citation>
    <scope>NUCLEOTIDE SEQUENCE [LARGE SCALE GENOMIC DNA]</scope>
    <source>
        <strain evidence="1">8</strain>
        <tissue evidence="1">Leaf</tissue>
    </source>
</reference>
<keyword evidence="2" id="KW-1185">Reference proteome</keyword>
<dbReference type="EMBL" id="JABEZW010000005">
    <property type="protein sequence ID" value="MBA0765003.1"/>
    <property type="molecule type" value="Genomic_DNA"/>
</dbReference>
<dbReference type="AlphaFoldDB" id="A0A7J9DW81"/>
<proteinExistence type="predicted"/>
<feature type="non-terminal residue" evidence="1">
    <location>
        <position position="54"/>
    </location>
</feature>